<sequence length="212" mass="23035">METFKDEIKNLKAITRVIAVCVLANFVILALLLGPDSVGFDPTYGPITSILNFVIAFLTTGVLLGIYVVFDVKQTFDLSHMHNILFVSVTVQMLFSLGAVFNYYSVFDTVLDTDTVGAISGSFTNTIFFLYGMYAYLLVRTDKRRGNLLSKRTQTVGTIFAAIIIPVQALTLFGIIPAAAFAGLFVLGGVILYPLFILGVGDAIGNHTVQDV</sequence>
<feature type="transmembrane region" description="Helical" evidence="1">
    <location>
        <begin position="53"/>
        <end position="72"/>
    </location>
</feature>
<organism evidence="2">
    <name type="scientific">Candidatus Actinomarina minuta</name>
    <dbReference type="NCBI Taxonomy" id="1389454"/>
    <lineage>
        <taxon>Bacteria</taxon>
        <taxon>Bacillati</taxon>
        <taxon>Actinomycetota</taxon>
        <taxon>Actinomycetes</taxon>
        <taxon>Candidatus Actinomarinidae</taxon>
        <taxon>Candidatus Actinomarinales</taxon>
        <taxon>Candidatus Actinomarineae</taxon>
        <taxon>Candidatus Actinomarinaceae</taxon>
        <taxon>Candidatus Actinomarina</taxon>
    </lineage>
</organism>
<proteinExistence type="predicted"/>
<keyword evidence="1" id="KW-0812">Transmembrane</keyword>
<protein>
    <submittedName>
        <fullName evidence="2">MedDCM-OCT-S30-C79-cds9</fullName>
    </submittedName>
</protein>
<feature type="transmembrane region" description="Helical" evidence="1">
    <location>
        <begin position="116"/>
        <end position="139"/>
    </location>
</feature>
<keyword evidence="1" id="KW-0472">Membrane</keyword>
<name>S5DJN4_9ACTN</name>
<dbReference type="EMBL" id="KC811120">
    <property type="protein sequence ID" value="AGQ19036.1"/>
    <property type="molecule type" value="Genomic_DNA"/>
</dbReference>
<evidence type="ECO:0000256" key="1">
    <source>
        <dbReference type="SAM" id="Phobius"/>
    </source>
</evidence>
<evidence type="ECO:0000313" key="2">
    <source>
        <dbReference type="EMBL" id="AGQ19036.1"/>
    </source>
</evidence>
<feature type="transmembrane region" description="Helical" evidence="1">
    <location>
        <begin position="160"/>
        <end position="193"/>
    </location>
</feature>
<accession>S5DJN4</accession>
<reference evidence="2" key="1">
    <citation type="journal article" date="2013" name="Sci. Rep.">
        <title>Metagenomics uncovers a new group of low GC and ultra-small marine Actinobacteria.</title>
        <authorList>
            <person name="Ghai R."/>
            <person name="Mizuno C.M."/>
            <person name="Picazo A."/>
            <person name="Camacho A."/>
            <person name="Rodriguez-Valera F."/>
        </authorList>
    </citation>
    <scope>NUCLEOTIDE SEQUENCE</scope>
</reference>
<dbReference type="AlphaFoldDB" id="S5DJN4"/>
<feature type="transmembrane region" description="Helical" evidence="1">
    <location>
        <begin position="84"/>
        <end position="104"/>
    </location>
</feature>
<keyword evidence="1" id="KW-1133">Transmembrane helix</keyword>
<feature type="transmembrane region" description="Helical" evidence="1">
    <location>
        <begin position="13"/>
        <end position="33"/>
    </location>
</feature>